<organism evidence="2 3">
    <name type="scientific">Pseudomonas putida</name>
    <name type="common">Arthrobacter siderocapsulatus</name>
    <dbReference type="NCBI Taxonomy" id="303"/>
    <lineage>
        <taxon>Bacteria</taxon>
        <taxon>Pseudomonadati</taxon>
        <taxon>Pseudomonadota</taxon>
        <taxon>Gammaproteobacteria</taxon>
        <taxon>Pseudomonadales</taxon>
        <taxon>Pseudomonadaceae</taxon>
        <taxon>Pseudomonas</taxon>
    </lineage>
</organism>
<name>A0A0N8HGI2_PSEPU</name>
<evidence type="ECO:0000313" key="2">
    <source>
        <dbReference type="EMBL" id="KPM67044.1"/>
    </source>
</evidence>
<sequence>MTGTYTPAEQHQGEPVAVLYANGIVLTKADCGDVFDICCKVETPLYTHVDPGEAGKWRNEAHRFNLEVERLRAQLAECEAMAAMVAEREWAEHAGTGDVSSKVETAFAQLHNDLHEAGEKLAERDALLRDVRGAMREYEQGCDQFPPFHHNQLMERIDAALPASAEQEARS</sequence>
<gene>
    <name evidence="2" type="ORF">HB13667_07885</name>
</gene>
<keyword evidence="1" id="KW-0175">Coiled coil</keyword>
<comment type="caution">
    <text evidence="2">The sequence shown here is derived from an EMBL/GenBank/DDBJ whole genome shotgun (WGS) entry which is preliminary data.</text>
</comment>
<feature type="coiled-coil region" evidence="1">
    <location>
        <begin position="54"/>
        <end position="88"/>
    </location>
</feature>
<proteinExistence type="predicted"/>
<dbReference type="EMBL" id="LKKS01000048">
    <property type="protein sequence ID" value="KPM67044.1"/>
    <property type="molecule type" value="Genomic_DNA"/>
</dbReference>
<protein>
    <submittedName>
        <fullName evidence="2">Uncharacterized protein</fullName>
    </submittedName>
</protein>
<accession>A0A0N8HGI2</accession>
<reference evidence="2 3" key="1">
    <citation type="submission" date="2015-10" db="EMBL/GenBank/DDBJ databases">
        <title>Pseudomonas putida clinical strains.</title>
        <authorList>
            <person name="Molina L."/>
            <person name="Udaondo Z."/>
        </authorList>
    </citation>
    <scope>NUCLEOTIDE SEQUENCE [LARGE SCALE GENOMIC DNA]</scope>
    <source>
        <strain evidence="2 3">HB13667</strain>
    </source>
</reference>
<dbReference type="AlphaFoldDB" id="A0A0N8HGI2"/>
<evidence type="ECO:0000313" key="3">
    <source>
        <dbReference type="Proteomes" id="UP000050437"/>
    </source>
</evidence>
<evidence type="ECO:0000256" key="1">
    <source>
        <dbReference type="SAM" id="Coils"/>
    </source>
</evidence>
<dbReference type="Proteomes" id="UP000050437">
    <property type="component" value="Unassembled WGS sequence"/>
</dbReference>